<dbReference type="AlphaFoldDB" id="A0A9W9YMD9"/>
<organism evidence="2 3">
    <name type="scientific">Desmophyllum pertusum</name>
    <dbReference type="NCBI Taxonomy" id="174260"/>
    <lineage>
        <taxon>Eukaryota</taxon>
        <taxon>Metazoa</taxon>
        <taxon>Cnidaria</taxon>
        <taxon>Anthozoa</taxon>
        <taxon>Hexacorallia</taxon>
        <taxon>Scleractinia</taxon>
        <taxon>Caryophylliina</taxon>
        <taxon>Caryophylliidae</taxon>
        <taxon>Desmophyllum</taxon>
    </lineage>
</organism>
<dbReference type="EMBL" id="MU827316">
    <property type="protein sequence ID" value="KAJ7358697.1"/>
    <property type="molecule type" value="Genomic_DNA"/>
</dbReference>
<evidence type="ECO:0000313" key="3">
    <source>
        <dbReference type="Proteomes" id="UP001163046"/>
    </source>
</evidence>
<proteinExistence type="predicted"/>
<gene>
    <name evidence="2" type="ORF">OS493_022138</name>
</gene>
<feature type="region of interest" description="Disordered" evidence="1">
    <location>
        <begin position="1"/>
        <end position="56"/>
    </location>
</feature>
<name>A0A9W9YMD9_9CNID</name>
<comment type="caution">
    <text evidence="2">The sequence shown here is derived from an EMBL/GenBank/DDBJ whole genome shotgun (WGS) entry which is preliminary data.</text>
</comment>
<feature type="compositionally biased region" description="Basic residues" evidence="1">
    <location>
        <begin position="101"/>
        <end position="111"/>
    </location>
</feature>
<protein>
    <submittedName>
        <fullName evidence="2">Uncharacterized protein</fullName>
    </submittedName>
</protein>
<sequence>MIRQSPLKALQTKSKDANPEDSLDGASPLPQSLSAAFGNSPEVTDGGPGQISPDVLDVVASGSRNGLQYEETNIAVTSTSILKKPKKVWAKKKLADNKAEKTKKRSSSKFK</sequence>
<dbReference type="Proteomes" id="UP001163046">
    <property type="component" value="Unassembled WGS sequence"/>
</dbReference>
<keyword evidence="3" id="KW-1185">Reference proteome</keyword>
<evidence type="ECO:0000256" key="1">
    <source>
        <dbReference type="SAM" id="MobiDB-lite"/>
    </source>
</evidence>
<feature type="region of interest" description="Disordered" evidence="1">
    <location>
        <begin position="90"/>
        <end position="111"/>
    </location>
</feature>
<accession>A0A9W9YMD9</accession>
<evidence type="ECO:0000313" key="2">
    <source>
        <dbReference type="EMBL" id="KAJ7358697.1"/>
    </source>
</evidence>
<reference evidence="2" key="1">
    <citation type="submission" date="2023-01" db="EMBL/GenBank/DDBJ databases">
        <title>Genome assembly of the deep-sea coral Lophelia pertusa.</title>
        <authorList>
            <person name="Herrera S."/>
            <person name="Cordes E."/>
        </authorList>
    </citation>
    <scope>NUCLEOTIDE SEQUENCE</scope>
    <source>
        <strain evidence="2">USNM1676648</strain>
        <tissue evidence="2">Polyp</tissue>
    </source>
</reference>